<sequence length="156" mass="16981">MSPTSHPAAIDWLARSSLAHNFNEADPWTFATFMTIHLLGLALAFGTSLILDLRLVGWGLRASQPAQIARNLQPYLLAGLGVALLSGLWLFIADVLKFWANPVFRIKLALLIALSVIQVWLLFRAQADAQPSRSIAALTLLGWLATIVSGRLIGLV</sequence>
<protein>
    <recommendedName>
        <fullName evidence="4">DUF2214 domain-containing protein</fullName>
    </recommendedName>
</protein>
<feature type="transmembrane region" description="Helical" evidence="1">
    <location>
        <begin position="135"/>
        <end position="154"/>
    </location>
</feature>
<organism evidence="2 3">
    <name type="scientific">Duganella fentianensis</name>
    <dbReference type="NCBI Taxonomy" id="2692177"/>
    <lineage>
        <taxon>Bacteria</taxon>
        <taxon>Pseudomonadati</taxon>
        <taxon>Pseudomonadota</taxon>
        <taxon>Betaproteobacteria</taxon>
        <taxon>Burkholderiales</taxon>
        <taxon>Oxalobacteraceae</taxon>
        <taxon>Telluria group</taxon>
        <taxon>Duganella</taxon>
    </lineage>
</organism>
<feature type="transmembrane region" description="Helical" evidence="1">
    <location>
        <begin position="104"/>
        <end position="123"/>
    </location>
</feature>
<dbReference type="AlphaFoldDB" id="A0A845HZ85"/>
<name>A0A845HZ85_9BURK</name>
<evidence type="ECO:0000313" key="2">
    <source>
        <dbReference type="EMBL" id="MYN44791.1"/>
    </source>
</evidence>
<evidence type="ECO:0000256" key="1">
    <source>
        <dbReference type="SAM" id="Phobius"/>
    </source>
</evidence>
<proteinExistence type="predicted"/>
<keyword evidence="1" id="KW-1133">Transmembrane helix</keyword>
<feature type="transmembrane region" description="Helical" evidence="1">
    <location>
        <begin position="28"/>
        <end position="51"/>
    </location>
</feature>
<dbReference type="Proteomes" id="UP000444316">
    <property type="component" value="Unassembled WGS sequence"/>
</dbReference>
<dbReference type="RefSeq" id="WP_161034390.1">
    <property type="nucleotide sequence ID" value="NZ_WWCL01000001.1"/>
</dbReference>
<gene>
    <name evidence="2" type="ORF">GTP23_06850</name>
</gene>
<comment type="caution">
    <text evidence="2">The sequence shown here is derived from an EMBL/GenBank/DDBJ whole genome shotgun (WGS) entry which is preliminary data.</text>
</comment>
<reference evidence="2" key="1">
    <citation type="submission" date="2019-12" db="EMBL/GenBank/DDBJ databases">
        <title>Novel species isolated from a subtropical stream in China.</title>
        <authorList>
            <person name="Lu H."/>
        </authorList>
    </citation>
    <scope>NUCLEOTIDE SEQUENCE [LARGE SCALE GENOMIC DNA]</scope>
    <source>
        <strain evidence="2">FT93W</strain>
    </source>
</reference>
<keyword evidence="1" id="KW-0472">Membrane</keyword>
<accession>A0A845HZ85</accession>
<feature type="transmembrane region" description="Helical" evidence="1">
    <location>
        <begin position="72"/>
        <end position="92"/>
    </location>
</feature>
<keyword evidence="3" id="KW-1185">Reference proteome</keyword>
<dbReference type="EMBL" id="WWCL01000001">
    <property type="protein sequence ID" value="MYN44791.1"/>
    <property type="molecule type" value="Genomic_DNA"/>
</dbReference>
<evidence type="ECO:0000313" key="3">
    <source>
        <dbReference type="Proteomes" id="UP000444316"/>
    </source>
</evidence>
<keyword evidence="1" id="KW-0812">Transmembrane</keyword>
<evidence type="ECO:0008006" key="4">
    <source>
        <dbReference type="Google" id="ProtNLM"/>
    </source>
</evidence>